<reference evidence="1 2" key="1">
    <citation type="submission" date="2019-02" db="EMBL/GenBank/DDBJ databases">
        <title>Genomic Encyclopedia of Archaeal and Bacterial Type Strains, Phase II (KMG-II): from individual species to whole genera.</title>
        <authorList>
            <person name="Goeker M."/>
        </authorList>
    </citation>
    <scope>NUCLEOTIDE SEQUENCE [LARGE SCALE GENOMIC DNA]</scope>
    <source>
        <strain evidence="1 2">DSM 18101</strain>
    </source>
</reference>
<dbReference type="RefSeq" id="WP_130419745.1">
    <property type="nucleotide sequence ID" value="NZ_SHKW01000001.1"/>
</dbReference>
<dbReference type="GO" id="GO:0051213">
    <property type="term" value="F:dioxygenase activity"/>
    <property type="evidence" value="ECO:0007669"/>
    <property type="project" value="UniProtKB-KW"/>
</dbReference>
<comment type="caution">
    <text evidence="1">The sequence shown here is derived from an EMBL/GenBank/DDBJ whole genome shotgun (WGS) entry which is preliminary data.</text>
</comment>
<sequence>MAELPDLYKHVDRVIWLVQDIDKIKPAWVAIGLSDVKEYSNIEYTGEYHGKPTTIYTWEITGRLGNLNIEMIQPAEGQLNAFNDFLSKHGDGIFAIVHEVSTQKEMKDEIERMQGLGVGVLQQLTGKRNNAPVNFTYFDTEPQGKFVLGLIQNPDSSSRNAQDPGITVSHIAPVIRESASVSAFWQKLGFPAFHIEHATPREDSRYHGKPLWLTFDVGYQHHTQFNYEWIIPPMEPPNIYADFLKAHQEGIQHIGLPAKDLSQAISTYEKLGYHVKQSGAWGDVGQINSGQYAYMDTDTAGGVSVELLHAY</sequence>
<dbReference type="Proteomes" id="UP000292958">
    <property type="component" value="Unassembled WGS sequence"/>
</dbReference>
<protein>
    <submittedName>
        <fullName evidence="1">Glyoxalase/bleomycin resistance protein/dioxygenase superfamily protein</fullName>
    </submittedName>
</protein>
<dbReference type="InterPro" id="IPR029068">
    <property type="entry name" value="Glyas_Bleomycin-R_OHBP_Dase"/>
</dbReference>
<dbReference type="AlphaFoldDB" id="A0A4Q7YXN9"/>
<dbReference type="OrthoDB" id="113479at2"/>
<dbReference type="Pfam" id="PF13669">
    <property type="entry name" value="Glyoxalase_4"/>
    <property type="match status" value="1"/>
</dbReference>
<keyword evidence="1" id="KW-0223">Dioxygenase</keyword>
<evidence type="ECO:0000313" key="1">
    <source>
        <dbReference type="EMBL" id="RZU41913.1"/>
    </source>
</evidence>
<dbReference type="SUPFAM" id="SSF54593">
    <property type="entry name" value="Glyoxalase/Bleomycin resistance protein/Dihydroxybiphenyl dioxygenase"/>
    <property type="match status" value="2"/>
</dbReference>
<evidence type="ECO:0000313" key="2">
    <source>
        <dbReference type="Proteomes" id="UP000292958"/>
    </source>
</evidence>
<keyword evidence="2" id="KW-1185">Reference proteome</keyword>
<keyword evidence="1" id="KW-0560">Oxidoreductase</keyword>
<name>A0A4Q7YXN9_9BACT</name>
<organism evidence="1 2">
    <name type="scientific">Edaphobacter modestus</name>
    <dbReference type="NCBI Taxonomy" id="388466"/>
    <lineage>
        <taxon>Bacteria</taxon>
        <taxon>Pseudomonadati</taxon>
        <taxon>Acidobacteriota</taxon>
        <taxon>Terriglobia</taxon>
        <taxon>Terriglobales</taxon>
        <taxon>Acidobacteriaceae</taxon>
        <taxon>Edaphobacter</taxon>
    </lineage>
</organism>
<accession>A0A4Q7YXN9</accession>
<dbReference type="EMBL" id="SHKW01000001">
    <property type="protein sequence ID" value="RZU41913.1"/>
    <property type="molecule type" value="Genomic_DNA"/>
</dbReference>
<gene>
    <name evidence="1" type="ORF">BDD14_3455</name>
</gene>
<dbReference type="Gene3D" id="3.10.180.10">
    <property type="entry name" value="2,3-Dihydroxybiphenyl 1,2-Dioxygenase, domain 1"/>
    <property type="match status" value="2"/>
</dbReference>
<proteinExistence type="predicted"/>